<comment type="caution">
    <text evidence="3">The sequence shown here is derived from an EMBL/GenBank/DDBJ whole genome shotgun (WGS) entry which is preliminary data.</text>
</comment>
<dbReference type="Gene3D" id="1.20.120.450">
    <property type="entry name" value="dinb family like domain"/>
    <property type="match status" value="1"/>
</dbReference>
<dbReference type="GO" id="GO:0046872">
    <property type="term" value="F:metal ion binding"/>
    <property type="evidence" value="ECO:0007669"/>
    <property type="project" value="InterPro"/>
</dbReference>
<feature type="domain" description="Mycothiol-dependent maleylpyruvate isomerase metal-binding" evidence="2">
    <location>
        <begin position="32"/>
        <end position="153"/>
    </location>
</feature>
<dbReference type="NCBIfam" id="TIGR03083">
    <property type="entry name" value="maleylpyruvate isomerase family mycothiol-dependent enzyme"/>
    <property type="match status" value="1"/>
</dbReference>
<evidence type="ECO:0000256" key="1">
    <source>
        <dbReference type="SAM" id="MobiDB-lite"/>
    </source>
</evidence>
<dbReference type="InterPro" id="IPR034660">
    <property type="entry name" value="DinB/YfiT-like"/>
</dbReference>
<evidence type="ECO:0000259" key="2">
    <source>
        <dbReference type="Pfam" id="PF11716"/>
    </source>
</evidence>
<dbReference type="Proteomes" id="UP000232453">
    <property type="component" value="Unassembled WGS sequence"/>
</dbReference>
<dbReference type="NCBIfam" id="TIGR03086">
    <property type="entry name" value="TIGR03086 family metal-binding protein"/>
    <property type="match status" value="1"/>
</dbReference>
<protein>
    <submittedName>
        <fullName evidence="3">Uncharacterized protein (TIGR03086 family)</fullName>
    </submittedName>
</protein>
<organism evidence="3 4">
    <name type="scientific">Pseudonocardia alni</name>
    <name type="common">Amycolata alni</name>
    <dbReference type="NCBI Taxonomy" id="33907"/>
    <lineage>
        <taxon>Bacteria</taxon>
        <taxon>Bacillati</taxon>
        <taxon>Actinomycetota</taxon>
        <taxon>Actinomycetes</taxon>
        <taxon>Pseudonocardiales</taxon>
        <taxon>Pseudonocardiaceae</taxon>
        <taxon>Pseudonocardia</taxon>
    </lineage>
</organism>
<evidence type="ECO:0000313" key="4">
    <source>
        <dbReference type="Proteomes" id="UP000232453"/>
    </source>
</evidence>
<accession>A0AA44UPI9</accession>
<evidence type="ECO:0000313" key="3">
    <source>
        <dbReference type="EMBL" id="PKB31187.1"/>
    </source>
</evidence>
<dbReference type="Pfam" id="PF11716">
    <property type="entry name" value="MDMPI_N"/>
    <property type="match status" value="1"/>
</dbReference>
<feature type="region of interest" description="Disordered" evidence="1">
    <location>
        <begin position="1"/>
        <end position="21"/>
    </location>
</feature>
<dbReference type="EMBL" id="PHUJ01000003">
    <property type="protein sequence ID" value="PKB31187.1"/>
    <property type="molecule type" value="Genomic_DNA"/>
</dbReference>
<dbReference type="AlphaFoldDB" id="A0AA44UPI9"/>
<sequence>MESRQEMSGIAGTLAPMTNPTLTTDPRPAYLAALDWVADLARAVPADRMADPTPCDDFDVRTLLAHLVTTLRRPAALAAGTDPMAAPLVSDDVLDDPVSAYVDEAAALQAVWSGPDGEALLDRVARLPFGEVPARAALAVYLNETLVHGWDLAVATGQDPEADRELATTALATAHAYLPAERRGGPVPFGPVVEHRPEAGPTERLANWSGRVSTGWVG</sequence>
<reference evidence="3 4" key="1">
    <citation type="submission" date="2017-11" db="EMBL/GenBank/DDBJ databases">
        <title>Sequencing the genomes of 1000 actinobacteria strains.</title>
        <authorList>
            <person name="Klenk H.-P."/>
        </authorList>
    </citation>
    <scope>NUCLEOTIDE SEQUENCE [LARGE SCALE GENOMIC DNA]</scope>
    <source>
        <strain evidence="3 4">DSM 44104</strain>
    </source>
</reference>
<dbReference type="InterPro" id="IPR017517">
    <property type="entry name" value="Maleyloyr_isom"/>
</dbReference>
<proteinExistence type="predicted"/>
<dbReference type="InterPro" id="IPR017520">
    <property type="entry name" value="CHP03086"/>
</dbReference>
<name>A0AA44UPI9_PSEA5</name>
<dbReference type="InterPro" id="IPR024344">
    <property type="entry name" value="MDMPI_metal-binding"/>
</dbReference>
<dbReference type="SUPFAM" id="SSF109854">
    <property type="entry name" value="DinB/YfiT-like putative metalloenzymes"/>
    <property type="match status" value="1"/>
</dbReference>
<gene>
    <name evidence="3" type="ORF">ATL51_2868</name>
</gene>